<comment type="caution">
    <text evidence="1">The sequence shown here is derived from an EMBL/GenBank/DDBJ whole genome shotgun (WGS) entry which is preliminary data.</text>
</comment>
<evidence type="ECO:0000313" key="1">
    <source>
        <dbReference type="EMBL" id="CAH3174708.1"/>
    </source>
</evidence>
<evidence type="ECO:0000313" key="2">
    <source>
        <dbReference type="Proteomes" id="UP001159427"/>
    </source>
</evidence>
<dbReference type="EMBL" id="CALNXI010001677">
    <property type="protein sequence ID" value="CAH3174708.1"/>
    <property type="molecule type" value="Genomic_DNA"/>
</dbReference>
<accession>A0ABN8R5Q1</accession>
<reference evidence="1 2" key="1">
    <citation type="submission" date="2022-05" db="EMBL/GenBank/DDBJ databases">
        <authorList>
            <consortium name="Genoscope - CEA"/>
            <person name="William W."/>
        </authorList>
    </citation>
    <scope>NUCLEOTIDE SEQUENCE [LARGE SCALE GENOMIC DNA]</scope>
</reference>
<protein>
    <submittedName>
        <fullName evidence="1">Uncharacterized protein</fullName>
    </submittedName>
</protein>
<sequence>MADYDSTDIKDEKGIEVKYTVNLNVVLLGSQDPSILKQEIELELKKETDISAITPD</sequence>
<gene>
    <name evidence="1" type="ORF">PEVE_00009688</name>
</gene>
<keyword evidence="2" id="KW-1185">Reference proteome</keyword>
<proteinExistence type="predicted"/>
<organism evidence="1 2">
    <name type="scientific">Porites evermanni</name>
    <dbReference type="NCBI Taxonomy" id="104178"/>
    <lineage>
        <taxon>Eukaryota</taxon>
        <taxon>Metazoa</taxon>
        <taxon>Cnidaria</taxon>
        <taxon>Anthozoa</taxon>
        <taxon>Hexacorallia</taxon>
        <taxon>Scleractinia</taxon>
        <taxon>Fungiina</taxon>
        <taxon>Poritidae</taxon>
        <taxon>Porites</taxon>
    </lineage>
</organism>
<name>A0ABN8R5Q1_9CNID</name>
<dbReference type="Proteomes" id="UP001159427">
    <property type="component" value="Unassembled WGS sequence"/>
</dbReference>